<reference evidence="2 3" key="1">
    <citation type="submission" date="2018-06" db="EMBL/GenBank/DDBJ databases">
        <authorList>
            <consortium name="Pathogen Informatics"/>
            <person name="Doyle S."/>
        </authorList>
    </citation>
    <scope>NUCLEOTIDE SEQUENCE [LARGE SCALE GENOMIC DNA]</scope>
    <source>
        <strain evidence="2 3">NCTC10283</strain>
    </source>
</reference>
<dbReference type="OrthoDB" id="9790659at2"/>
<dbReference type="Pfam" id="PF04087">
    <property type="entry name" value="DUF389"/>
    <property type="match status" value="1"/>
</dbReference>
<feature type="transmembrane region" description="Helical" evidence="1">
    <location>
        <begin position="187"/>
        <end position="210"/>
    </location>
</feature>
<dbReference type="InterPro" id="IPR005240">
    <property type="entry name" value="DUF389"/>
</dbReference>
<dbReference type="AlphaFoldDB" id="A0A376BLL1"/>
<evidence type="ECO:0000256" key="1">
    <source>
        <dbReference type="SAM" id="Phobius"/>
    </source>
</evidence>
<keyword evidence="1" id="KW-0472">Membrane</keyword>
<accession>A0A376BLL1</accession>
<organism evidence="2 3">
    <name type="scientific">Alysiella crassa</name>
    <dbReference type="NCBI Taxonomy" id="153491"/>
    <lineage>
        <taxon>Bacteria</taxon>
        <taxon>Pseudomonadati</taxon>
        <taxon>Pseudomonadota</taxon>
        <taxon>Betaproteobacteria</taxon>
        <taxon>Neisseriales</taxon>
        <taxon>Neisseriaceae</taxon>
        <taxon>Alysiella</taxon>
    </lineage>
</organism>
<dbReference type="Proteomes" id="UP000254209">
    <property type="component" value="Unassembled WGS sequence"/>
</dbReference>
<dbReference type="PANTHER" id="PTHR20992:SF9">
    <property type="entry name" value="AT15442P-RELATED"/>
    <property type="match status" value="1"/>
</dbReference>
<gene>
    <name evidence="2" type="ORF">NCTC10283_00701</name>
</gene>
<keyword evidence="1" id="KW-0812">Transmembrane</keyword>
<feature type="transmembrane region" description="Helical" evidence="1">
    <location>
        <begin position="37"/>
        <end position="56"/>
    </location>
</feature>
<dbReference type="STRING" id="1120980.GCA_000745955_01732"/>
<dbReference type="RefSeq" id="WP_034293814.1">
    <property type="nucleotide sequence ID" value="NZ_CP091519.2"/>
</dbReference>
<evidence type="ECO:0000313" key="2">
    <source>
        <dbReference type="EMBL" id="SSY70599.1"/>
    </source>
</evidence>
<feature type="transmembrane region" description="Helical" evidence="1">
    <location>
        <begin position="134"/>
        <end position="152"/>
    </location>
</feature>
<proteinExistence type="predicted"/>
<feature type="transmembrane region" description="Helical" evidence="1">
    <location>
        <begin position="62"/>
        <end position="82"/>
    </location>
</feature>
<protein>
    <submittedName>
        <fullName evidence="2">Uncharacterized hydrophobic domain</fullName>
    </submittedName>
</protein>
<dbReference type="PANTHER" id="PTHR20992">
    <property type="entry name" value="AT15442P-RELATED"/>
    <property type="match status" value="1"/>
</dbReference>
<keyword evidence="3" id="KW-1185">Reference proteome</keyword>
<sequence>MNIPKQNKNTLKELFHLRHDQDQADNIDNDIRAGVRVAGTNLWVLMFAILIASIGLNVNSTAVIIGAMLISPLMGPIIGMGYGAAVNDVRLIRLALRNILIFIALSLITSSLYFWLSPLKAAGSELLARTEPTLWDVLIAFFGGSAGIIALTRKEISNVVPGVAIATALMPPLCTAGYALSHGRWDYFAGAFYLFTINCVFIAFSTLLFSKLMKLPKRGIMDGTTRQIHRIMISLIVLAVMLPSAYLASKMVANEWFQNQAQQSIRELQRDTPFLILRHQIDKRKRQIDLIIGGSNQAQTVQTQLQQRFPNAQIHVQYAGADQADLNVLKQEMSEHSSQQQSEISAQLHYLSQKISEYEREKQEQQPAEQANPHQDLLNEIRAQYPEIRDVAILSGQQWAQAASQAQSVNMIVVQGKINTQQQARLQAWLKVRLHDETMELMVRP</sequence>
<keyword evidence="1" id="KW-1133">Transmembrane helix</keyword>
<evidence type="ECO:0000313" key="3">
    <source>
        <dbReference type="Proteomes" id="UP000254209"/>
    </source>
</evidence>
<dbReference type="EMBL" id="UFSO01000002">
    <property type="protein sequence ID" value="SSY70599.1"/>
    <property type="molecule type" value="Genomic_DNA"/>
</dbReference>
<name>A0A376BLL1_9NEIS</name>
<feature type="transmembrane region" description="Helical" evidence="1">
    <location>
        <begin position="159"/>
        <end position="181"/>
    </location>
</feature>
<feature type="transmembrane region" description="Helical" evidence="1">
    <location>
        <begin position="231"/>
        <end position="249"/>
    </location>
</feature>
<feature type="transmembrane region" description="Helical" evidence="1">
    <location>
        <begin position="94"/>
        <end position="114"/>
    </location>
</feature>